<feature type="transmembrane region" description="Helical" evidence="5">
    <location>
        <begin position="47"/>
        <end position="70"/>
    </location>
</feature>
<proteinExistence type="predicted"/>
<feature type="transmembrane region" description="Helical" evidence="5">
    <location>
        <begin position="166"/>
        <end position="187"/>
    </location>
</feature>
<dbReference type="InterPro" id="IPR020846">
    <property type="entry name" value="MFS_dom"/>
</dbReference>
<sequence>MTTDAAVLPRSEVIGWRNAIFVVFALAGFAVASWLSRVPAVRDELAVSTSVLGFVLLGLAAGSMVGLTASSGVIERLGAARGLLVAVAASVAGLPIAAIGSSVGSPVLTFAGLAVFGFGNGMWDVAMNISGAANERALGRSVMPLFHAAFSLGTVIGVGAGSLAEALAVPVIVHVSIASALILVGALTATRWFRSERTAETHDEVRPDWRERLKVWGEPRTLLIGLLVLGMAFAEGSANDWLPLAMVDGHGLQNDQGAIVLGVFLAAMTIGRLGGVFLLDRFGRVPVLRTAAAFAVVGLALVIFGPTPAVAIIGSVIWGLGASLGFPVGMSAAADDARMASARVSVVATIGYLAFLGGPPLIGILGDQVGLLRALLVVVVLVVISGLVTGAAREPKPAVPKA</sequence>
<organism evidence="7 8">
    <name type="scientific">Naasia lichenicola</name>
    <dbReference type="NCBI Taxonomy" id="2565933"/>
    <lineage>
        <taxon>Bacteria</taxon>
        <taxon>Bacillati</taxon>
        <taxon>Actinomycetota</taxon>
        <taxon>Actinomycetes</taxon>
        <taxon>Micrococcales</taxon>
        <taxon>Microbacteriaceae</taxon>
        <taxon>Naasia</taxon>
    </lineage>
</organism>
<feature type="transmembrane region" description="Helical" evidence="5">
    <location>
        <begin position="371"/>
        <end position="392"/>
    </location>
</feature>
<keyword evidence="8" id="KW-1185">Reference proteome</keyword>
<feature type="transmembrane region" description="Helical" evidence="5">
    <location>
        <begin position="138"/>
        <end position="160"/>
    </location>
</feature>
<evidence type="ECO:0000256" key="3">
    <source>
        <dbReference type="ARBA" id="ARBA00022989"/>
    </source>
</evidence>
<dbReference type="RefSeq" id="WP_136427765.1">
    <property type="nucleotide sequence ID" value="NZ_SSSM01000005.1"/>
</dbReference>
<gene>
    <name evidence="7" type="ORF">E6C64_12070</name>
</gene>
<evidence type="ECO:0000313" key="7">
    <source>
        <dbReference type="EMBL" id="THG29435.1"/>
    </source>
</evidence>
<feature type="transmembrane region" description="Helical" evidence="5">
    <location>
        <begin position="258"/>
        <end position="279"/>
    </location>
</feature>
<dbReference type="CDD" id="cd17393">
    <property type="entry name" value="MFS_MosC_like"/>
    <property type="match status" value="1"/>
</dbReference>
<feature type="transmembrane region" description="Helical" evidence="5">
    <location>
        <begin position="310"/>
        <end position="332"/>
    </location>
</feature>
<feature type="transmembrane region" description="Helical" evidence="5">
    <location>
        <begin position="82"/>
        <end position="101"/>
    </location>
</feature>
<dbReference type="Proteomes" id="UP000309133">
    <property type="component" value="Unassembled WGS sequence"/>
</dbReference>
<name>A0A4S4FJL3_9MICO</name>
<evidence type="ECO:0000259" key="6">
    <source>
        <dbReference type="PROSITE" id="PS50850"/>
    </source>
</evidence>
<protein>
    <submittedName>
        <fullName evidence="7">MFS transporter</fullName>
    </submittedName>
</protein>
<evidence type="ECO:0000256" key="4">
    <source>
        <dbReference type="ARBA" id="ARBA00023136"/>
    </source>
</evidence>
<evidence type="ECO:0000256" key="5">
    <source>
        <dbReference type="SAM" id="Phobius"/>
    </source>
</evidence>
<feature type="transmembrane region" description="Helical" evidence="5">
    <location>
        <begin position="107"/>
        <end position="126"/>
    </location>
</feature>
<reference evidence="7 8" key="1">
    <citation type="submission" date="2019-04" db="EMBL/GenBank/DDBJ databases">
        <authorList>
            <person name="Jiang L."/>
        </authorList>
    </citation>
    <scope>NUCLEOTIDE SEQUENCE [LARGE SCALE GENOMIC DNA]</scope>
    <source>
        <strain evidence="7 8">YIM 131853</strain>
    </source>
</reference>
<dbReference type="PANTHER" id="PTHR23514:SF13">
    <property type="entry name" value="INNER MEMBRANE PROTEIN YBJJ"/>
    <property type="match status" value="1"/>
</dbReference>
<comment type="subcellular location">
    <subcellularLocation>
        <location evidence="1">Cell membrane</location>
        <topology evidence="1">Multi-pass membrane protein</topology>
    </subcellularLocation>
</comment>
<dbReference type="GO" id="GO:0022857">
    <property type="term" value="F:transmembrane transporter activity"/>
    <property type="evidence" value="ECO:0007669"/>
    <property type="project" value="InterPro"/>
</dbReference>
<keyword evidence="3 5" id="KW-1133">Transmembrane helix</keyword>
<dbReference type="InterPro" id="IPR051788">
    <property type="entry name" value="MFS_Transporter"/>
</dbReference>
<dbReference type="GO" id="GO:0005886">
    <property type="term" value="C:plasma membrane"/>
    <property type="evidence" value="ECO:0007669"/>
    <property type="project" value="UniProtKB-SubCell"/>
</dbReference>
<evidence type="ECO:0000256" key="1">
    <source>
        <dbReference type="ARBA" id="ARBA00004651"/>
    </source>
</evidence>
<dbReference type="AlphaFoldDB" id="A0A4S4FJL3"/>
<dbReference type="OrthoDB" id="9809599at2"/>
<dbReference type="Pfam" id="PF07690">
    <property type="entry name" value="MFS_1"/>
    <property type="match status" value="1"/>
</dbReference>
<dbReference type="Gene3D" id="1.20.1250.20">
    <property type="entry name" value="MFS general substrate transporter like domains"/>
    <property type="match status" value="2"/>
</dbReference>
<dbReference type="PANTHER" id="PTHR23514">
    <property type="entry name" value="BYPASS OF STOP CODON PROTEIN 6"/>
    <property type="match status" value="1"/>
</dbReference>
<feature type="transmembrane region" description="Helical" evidence="5">
    <location>
        <begin position="344"/>
        <end position="365"/>
    </location>
</feature>
<dbReference type="InterPro" id="IPR036259">
    <property type="entry name" value="MFS_trans_sf"/>
</dbReference>
<comment type="caution">
    <text evidence="7">The sequence shown here is derived from an EMBL/GenBank/DDBJ whole genome shotgun (WGS) entry which is preliminary data.</text>
</comment>
<dbReference type="InterPro" id="IPR011701">
    <property type="entry name" value="MFS"/>
</dbReference>
<dbReference type="PROSITE" id="PS50850">
    <property type="entry name" value="MFS"/>
    <property type="match status" value="1"/>
</dbReference>
<keyword evidence="2 5" id="KW-0812">Transmembrane</keyword>
<feature type="transmembrane region" description="Helical" evidence="5">
    <location>
        <begin position="220"/>
        <end position="238"/>
    </location>
</feature>
<evidence type="ECO:0000256" key="2">
    <source>
        <dbReference type="ARBA" id="ARBA00022692"/>
    </source>
</evidence>
<accession>A0A4S4FJL3</accession>
<keyword evidence="4 5" id="KW-0472">Membrane</keyword>
<dbReference type="EMBL" id="SSSM01000005">
    <property type="protein sequence ID" value="THG29435.1"/>
    <property type="molecule type" value="Genomic_DNA"/>
</dbReference>
<feature type="domain" description="Major facilitator superfamily (MFS) profile" evidence="6">
    <location>
        <begin position="220"/>
        <end position="402"/>
    </location>
</feature>
<evidence type="ECO:0000313" key="8">
    <source>
        <dbReference type="Proteomes" id="UP000309133"/>
    </source>
</evidence>
<feature type="transmembrane region" description="Helical" evidence="5">
    <location>
        <begin position="286"/>
        <end position="304"/>
    </location>
</feature>
<dbReference type="SUPFAM" id="SSF103473">
    <property type="entry name" value="MFS general substrate transporter"/>
    <property type="match status" value="1"/>
</dbReference>
<feature type="transmembrane region" description="Helical" evidence="5">
    <location>
        <begin position="18"/>
        <end position="35"/>
    </location>
</feature>